<gene>
    <name evidence="1" type="ORF">LMG22037_05975</name>
</gene>
<proteinExistence type="predicted"/>
<dbReference type="RefSeq" id="WP_035477109.1">
    <property type="nucleotide sequence ID" value="NZ_CADFGL010000048.1"/>
</dbReference>
<dbReference type="EMBL" id="CADIKB010000050">
    <property type="protein sequence ID" value="CAB3735533.1"/>
    <property type="molecule type" value="Genomic_DNA"/>
</dbReference>
<dbReference type="AlphaFoldDB" id="A0A6J5CHK7"/>
<name>A0A6J5CHK7_9BURK</name>
<sequence>MDLSLDTAKAIYRHAIDPRASDGESEAWWEEVADEVRDVVAARSMSEAAAVIAWWHHDWTVVSDTPVDVAKRIRAAARTLQLKA</sequence>
<reference evidence="1 2" key="1">
    <citation type="submission" date="2020-04" db="EMBL/GenBank/DDBJ databases">
        <authorList>
            <person name="De Canck E."/>
        </authorList>
    </citation>
    <scope>NUCLEOTIDE SEQUENCE [LARGE SCALE GENOMIC DNA]</scope>
    <source>
        <strain evidence="1 2">LMG 22037</strain>
    </source>
</reference>
<protein>
    <submittedName>
        <fullName evidence="1">Uncharacterized protein</fullName>
    </submittedName>
</protein>
<organism evidence="1 2">
    <name type="scientific">Paraburkholderia phenoliruptrix</name>
    <dbReference type="NCBI Taxonomy" id="252970"/>
    <lineage>
        <taxon>Bacteria</taxon>
        <taxon>Pseudomonadati</taxon>
        <taxon>Pseudomonadota</taxon>
        <taxon>Betaproteobacteria</taxon>
        <taxon>Burkholderiales</taxon>
        <taxon>Burkholderiaceae</taxon>
        <taxon>Paraburkholderia</taxon>
    </lineage>
</organism>
<accession>A0A6J5CHK7</accession>
<dbReference type="Proteomes" id="UP000494249">
    <property type="component" value="Unassembled WGS sequence"/>
</dbReference>
<evidence type="ECO:0000313" key="1">
    <source>
        <dbReference type="EMBL" id="CAB3735533.1"/>
    </source>
</evidence>
<evidence type="ECO:0000313" key="2">
    <source>
        <dbReference type="Proteomes" id="UP000494249"/>
    </source>
</evidence>